<dbReference type="AlphaFoldDB" id="A0A7S1TJY6"/>
<accession>A0A7S1TJY6</accession>
<evidence type="ECO:0000313" key="1">
    <source>
        <dbReference type="EMBL" id="CAD9238851.1"/>
    </source>
</evidence>
<reference evidence="1" key="1">
    <citation type="submission" date="2021-01" db="EMBL/GenBank/DDBJ databases">
        <authorList>
            <person name="Corre E."/>
            <person name="Pelletier E."/>
            <person name="Niang G."/>
            <person name="Scheremetjew M."/>
            <person name="Finn R."/>
            <person name="Kale V."/>
            <person name="Holt S."/>
            <person name="Cochrane G."/>
            <person name="Meng A."/>
            <person name="Brown T."/>
            <person name="Cohen L."/>
        </authorList>
    </citation>
    <scope>NUCLEOTIDE SEQUENCE</scope>
    <source>
        <strain evidence="1">CCMP3124</strain>
    </source>
</reference>
<organism evidence="1">
    <name type="scientific">Erythrolobus australicus</name>
    <dbReference type="NCBI Taxonomy" id="1077150"/>
    <lineage>
        <taxon>Eukaryota</taxon>
        <taxon>Rhodophyta</taxon>
        <taxon>Bangiophyceae</taxon>
        <taxon>Porphyridiales</taxon>
        <taxon>Porphyridiaceae</taxon>
        <taxon>Erythrolobus</taxon>
    </lineage>
</organism>
<name>A0A7S1TJY6_9RHOD</name>
<protein>
    <submittedName>
        <fullName evidence="1">Uncharacterized protein</fullName>
    </submittedName>
</protein>
<gene>
    <name evidence="1" type="ORF">EAUS1353_LOCUS581</name>
</gene>
<dbReference type="EMBL" id="HBGI01000927">
    <property type="protein sequence ID" value="CAD9238851.1"/>
    <property type="molecule type" value="Transcribed_RNA"/>
</dbReference>
<proteinExistence type="predicted"/>
<sequence>MTHEESSGELERQLNSVFDDIYAARRSLIKEYELIICDEFPSAIRKAVSHTIGAGIYGVTVAGVGVAVGTVALPIAPVAALVWGVGHFSYSTTEYHLTGAPAVKYGTGVKHSRIEKLANAAQREASAFKTLERLLLTVRQECLSHATSSKLRVLKPVLGLGEPIANAGYDEAVTKLGGPVVSSGMAAFTMHEFILISNQRHIEKPTAKLCEIFVAAKDGLQGQLDSWLRFG</sequence>